<dbReference type="PANTHER" id="PTHR47691">
    <property type="entry name" value="REGULATOR-RELATED"/>
    <property type="match status" value="1"/>
</dbReference>
<dbReference type="PROSITE" id="PS00622">
    <property type="entry name" value="HTH_LUXR_1"/>
    <property type="match status" value="1"/>
</dbReference>
<dbReference type="Pfam" id="PF13374">
    <property type="entry name" value="TPR_10"/>
    <property type="match status" value="2"/>
</dbReference>
<dbReference type="SUPFAM" id="SSF46894">
    <property type="entry name" value="C-terminal effector domain of the bipartite response regulators"/>
    <property type="match status" value="1"/>
</dbReference>
<dbReference type="InterPro" id="IPR016032">
    <property type="entry name" value="Sig_transdc_resp-reg_C-effctor"/>
</dbReference>
<proteinExistence type="predicted"/>
<dbReference type="InterPro" id="IPR003593">
    <property type="entry name" value="AAA+_ATPase"/>
</dbReference>
<dbReference type="Proteomes" id="UP000265341">
    <property type="component" value="Unassembled WGS sequence"/>
</dbReference>
<dbReference type="SMART" id="SM00382">
    <property type="entry name" value="AAA"/>
    <property type="match status" value="1"/>
</dbReference>
<dbReference type="InterPro" id="IPR000792">
    <property type="entry name" value="Tscrpt_reg_LuxR_C"/>
</dbReference>
<dbReference type="InterPro" id="IPR049945">
    <property type="entry name" value="AAA_22"/>
</dbReference>
<dbReference type="AlphaFoldDB" id="A0A399EMQ8"/>
<keyword evidence="3" id="KW-1185">Reference proteome</keyword>
<evidence type="ECO:0000313" key="2">
    <source>
        <dbReference type="EMBL" id="RIH83752.1"/>
    </source>
</evidence>
<dbReference type="InterPro" id="IPR019734">
    <property type="entry name" value="TPR_rpt"/>
</dbReference>
<evidence type="ECO:0000313" key="3">
    <source>
        <dbReference type="Proteomes" id="UP000265341"/>
    </source>
</evidence>
<dbReference type="CDD" id="cd06170">
    <property type="entry name" value="LuxR_C_like"/>
    <property type="match status" value="1"/>
</dbReference>
<organism evidence="2 3">
    <name type="scientific">Calidithermus roseus</name>
    <dbReference type="NCBI Taxonomy" id="1644118"/>
    <lineage>
        <taxon>Bacteria</taxon>
        <taxon>Thermotogati</taxon>
        <taxon>Deinococcota</taxon>
        <taxon>Deinococci</taxon>
        <taxon>Thermales</taxon>
        <taxon>Thermaceae</taxon>
        <taxon>Calidithermus</taxon>
    </lineage>
</organism>
<accession>A0A399EMQ8</accession>
<dbReference type="InterPro" id="IPR036388">
    <property type="entry name" value="WH-like_DNA-bd_sf"/>
</dbReference>
<dbReference type="Gene3D" id="1.25.40.10">
    <property type="entry name" value="Tetratricopeptide repeat domain"/>
    <property type="match status" value="1"/>
</dbReference>
<dbReference type="InterPro" id="IPR027417">
    <property type="entry name" value="P-loop_NTPase"/>
</dbReference>
<dbReference type="GO" id="GO:0006355">
    <property type="term" value="P:regulation of DNA-templated transcription"/>
    <property type="evidence" value="ECO:0007669"/>
    <property type="project" value="InterPro"/>
</dbReference>
<dbReference type="Pfam" id="PF13401">
    <property type="entry name" value="AAA_22"/>
    <property type="match status" value="1"/>
</dbReference>
<dbReference type="Gene3D" id="1.10.10.10">
    <property type="entry name" value="Winged helix-like DNA-binding domain superfamily/Winged helix DNA-binding domain"/>
    <property type="match status" value="1"/>
</dbReference>
<sequence>MSVDWWSSSGVNKEGLYRLPLQPYAMIGRQRDLNAAEALISRGDVRLVSVVGPPGVGKTRFALELASRIVSKFDEGAVFVDLAPLRDRGLVLDLVARALGVVEHLDRPMLTQLQRHLRNRNLLLILDNFEHVIAAAADLADLLEASPRIKLIVTSRQPLHIRWEHRYNLFPLDLPDAPARLDPVTLTRYPATALFLERARMAEAGFSADERNAPAVVEICRRLDGLPLAIELAAAWTAVLGPETVLSRLSAHRAFPLGSSRDAPERQRTLFDAIAWSYDLLSEAERRVFRALGAFAGETPLEAIEAVCEGLGVDVLTPLAGLVDKNLLLRVGEGETRFRMLETIRSFAEEQLERMGEADVVRQRHAAWFLGLAQRAERFIWSEHQAVWLLRLERSHDNVRLALNWCLNGGDEETGALLVAAMHRFWFARGYIREGRKWNGLAAAKRQVSDQGRALALRNLAFFLMHQGEVQQALGLAEQAAALARSVGEPSLLAWVLWGLALATDTVGDIERYERLSREILDLARQAGDEALAIRALGGIGSALHRRGDISRARTFFEEALALARPRHDKWLTSVVTGNLGLALVSEDPVQALALLEESLALSYEIGHRLLTVRHLENLAGLLAPSDRAEVAAKLLGASEALRDAFGFAGGGPSEARVAAVRERLGPAAFEAAWSQGRAMTPGEAVALALGRSAPAVTAHVPRPGGLTDRESQVVREIACGLTNRQIAEKLEISQRTVDAHVQNILNKLGVEKRTQIAVWASRHLESLPLK</sequence>
<dbReference type="PRINTS" id="PR00364">
    <property type="entry name" value="DISEASERSIST"/>
</dbReference>
<dbReference type="SMART" id="SM00028">
    <property type="entry name" value="TPR"/>
    <property type="match status" value="2"/>
</dbReference>
<name>A0A399EMQ8_9DEIN</name>
<dbReference type="Pfam" id="PF00196">
    <property type="entry name" value="GerE"/>
    <property type="match status" value="1"/>
</dbReference>
<dbReference type="InterPro" id="IPR011990">
    <property type="entry name" value="TPR-like_helical_dom_sf"/>
</dbReference>
<dbReference type="PRINTS" id="PR00038">
    <property type="entry name" value="HTHLUXR"/>
</dbReference>
<dbReference type="OrthoDB" id="24044at2"/>
<feature type="domain" description="HTH luxR-type" evidence="1">
    <location>
        <begin position="700"/>
        <end position="765"/>
    </location>
</feature>
<dbReference type="PANTHER" id="PTHR47691:SF3">
    <property type="entry name" value="HTH-TYPE TRANSCRIPTIONAL REGULATOR RV0890C-RELATED"/>
    <property type="match status" value="1"/>
</dbReference>
<dbReference type="SUPFAM" id="SSF52540">
    <property type="entry name" value="P-loop containing nucleoside triphosphate hydrolases"/>
    <property type="match status" value="1"/>
</dbReference>
<protein>
    <submittedName>
        <fullName evidence="2">Putative HTH-type transcriptional regulator</fullName>
    </submittedName>
</protein>
<reference evidence="2 3" key="1">
    <citation type="submission" date="2018-08" db="EMBL/GenBank/DDBJ databases">
        <title>Meiothermus roseus NBRC 110900 genome sequencing project.</title>
        <authorList>
            <person name="Da Costa M.S."/>
            <person name="Albuquerque L."/>
            <person name="Raposo P."/>
            <person name="Froufe H.J.C."/>
            <person name="Barroso C.S."/>
            <person name="Egas C."/>
        </authorList>
    </citation>
    <scope>NUCLEOTIDE SEQUENCE [LARGE SCALE GENOMIC DNA]</scope>
    <source>
        <strain evidence="2 3">NBRC 110900</strain>
    </source>
</reference>
<dbReference type="GO" id="GO:0003677">
    <property type="term" value="F:DNA binding"/>
    <property type="evidence" value="ECO:0007669"/>
    <property type="project" value="InterPro"/>
</dbReference>
<dbReference type="EMBL" id="QWLA01000070">
    <property type="protein sequence ID" value="RIH83752.1"/>
    <property type="molecule type" value="Genomic_DNA"/>
</dbReference>
<comment type="caution">
    <text evidence="2">The sequence shown here is derived from an EMBL/GenBank/DDBJ whole genome shotgun (WGS) entry which is preliminary data.</text>
</comment>
<dbReference type="SMART" id="SM00421">
    <property type="entry name" value="HTH_LUXR"/>
    <property type="match status" value="1"/>
</dbReference>
<dbReference type="GO" id="GO:0016887">
    <property type="term" value="F:ATP hydrolysis activity"/>
    <property type="evidence" value="ECO:0007669"/>
    <property type="project" value="InterPro"/>
</dbReference>
<dbReference type="PROSITE" id="PS50043">
    <property type="entry name" value="HTH_LUXR_2"/>
    <property type="match status" value="1"/>
</dbReference>
<gene>
    <name evidence="2" type="ORF">Mrose_02913</name>
</gene>
<dbReference type="Gene3D" id="3.40.50.300">
    <property type="entry name" value="P-loop containing nucleotide triphosphate hydrolases"/>
    <property type="match status" value="1"/>
</dbReference>
<dbReference type="RefSeq" id="WP_119279522.1">
    <property type="nucleotide sequence ID" value="NZ_QWLA01000070.1"/>
</dbReference>
<dbReference type="SUPFAM" id="SSF48452">
    <property type="entry name" value="TPR-like"/>
    <property type="match status" value="1"/>
</dbReference>
<evidence type="ECO:0000259" key="1">
    <source>
        <dbReference type="PROSITE" id="PS50043"/>
    </source>
</evidence>